<dbReference type="GO" id="GO:0008270">
    <property type="term" value="F:zinc ion binding"/>
    <property type="evidence" value="ECO:0007669"/>
    <property type="project" value="UniProtKB-KW"/>
</dbReference>
<dbReference type="InterPro" id="IPR036855">
    <property type="entry name" value="Znf_CCCH_sf"/>
</dbReference>
<evidence type="ECO:0000256" key="2">
    <source>
        <dbReference type="ARBA" id="ARBA00022771"/>
    </source>
</evidence>
<feature type="compositionally biased region" description="Polar residues" evidence="5">
    <location>
        <begin position="1"/>
        <end position="11"/>
    </location>
</feature>
<dbReference type="Pfam" id="PF14608">
    <property type="entry name" value="zf-CCCH_2"/>
    <property type="match status" value="1"/>
</dbReference>
<dbReference type="STRING" id="61424.A0A2T9YU04"/>
<dbReference type="Gene3D" id="4.10.1000.10">
    <property type="entry name" value="Zinc finger, CCCH-type"/>
    <property type="match status" value="1"/>
</dbReference>
<dbReference type="InterPro" id="IPR000571">
    <property type="entry name" value="Znf_CCCH"/>
</dbReference>
<keyword evidence="1 4" id="KW-0479">Metal-binding</keyword>
<dbReference type="Pfam" id="PF00642">
    <property type="entry name" value="zf-CCCH"/>
    <property type="match status" value="1"/>
</dbReference>
<accession>A0A2T9YU04</accession>
<dbReference type="PROSITE" id="PS50103">
    <property type="entry name" value="ZF_C3H1"/>
    <property type="match status" value="2"/>
</dbReference>
<feature type="region of interest" description="Disordered" evidence="5">
    <location>
        <begin position="594"/>
        <end position="619"/>
    </location>
</feature>
<proteinExistence type="predicted"/>
<dbReference type="OrthoDB" id="411372at2759"/>
<dbReference type="Gene3D" id="1.20.120.1350">
    <property type="entry name" value="Pneumovirus matrix protein 2 (M2), zinc-binding domain"/>
    <property type="match status" value="1"/>
</dbReference>
<protein>
    <recommendedName>
        <fullName evidence="6">C3H1-type domain-containing protein</fullName>
    </recommendedName>
</protein>
<evidence type="ECO:0000313" key="8">
    <source>
        <dbReference type="Proteomes" id="UP000245699"/>
    </source>
</evidence>
<dbReference type="SMART" id="SM00356">
    <property type="entry name" value="ZnF_C3H1"/>
    <property type="match status" value="2"/>
</dbReference>
<dbReference type="Proteomes" id="UP000245699">
    <property type="component" value="Unassembled WGS sequence"/>
</dbReference>
<organism evidence="7 8">
    <name type="scientific">Furculomyces boomerangus</name>
    <dbReference type="NCBI Taxonomy" id="61424"/>
    <lineage>
        <taxon>Eukaryota</taxon>
        <taxon>Fungi</taxon>
        <taxon>Fungi incertae sedis</taxon>
        <taxon>Zoopagomycota</taxon>
        <taxon>Kickxellomycotina</taxon>
        <taxon>Harpellomycetes</taxon>
        <taxon>Harpellales</taxon>
        <taxon>Harpellaceae</taxon>
        <taxon>Furculomyces</taxon>
    </lineage>
</organism>
<dbReference type="SUPFAM" id="SSF90229">
    <property type="entry name" value="CCCH zinc finger"/>
    <property type="match status" value="2"/>
</dbReference>
<comment type="caution">
    <text evidence="7">The sequence shown here is derived from an EMBL/GenBank/DDBJ whole genome shotgun (WGS) entry which is preliminary data.</text>
</comment>
<evidence type="ECO:0000256" key="1">
    <source>
        <dbReference type="ARBA" id="ARBA00022723"/>
    </source>
</evidence>
<feature type="zinc finger region" description="C3H1-type" evidence="4">
    <location>
        <begin position="53"/>
        <end position="80"/>
    </location>
</feature>
<evidence type="ECO:0000256" key="3">
    <source>
        <dbReference type="ARBA" id="ARBA00022833"/>
    </source>
</evidence>
<reference evidence="7 8" key="1">
    <citation type="journal article" date="2018" name="MBio">
        <title>Comparative Genomics Reveals the Core Gene Toolbox for the Fungus-Insect Symbiosis.</title>
        <authorList>
            <person name="Wang Y."/>
            <person name="Stata M."/>
            <person name="Wang W."/>
            <person name="Stajich J.E."/>
            <person name="White M.M."/>
            <person name="Moncalvo J.M."/>
        </authorList>
    </citation>
    <scope>NUCLEOTIDE SEQUENCE [LARGE SCALE GENOMIC DNA]</scope>
    <source>
        <strain evidence="7 8">AUS-77-4</strain>
    </source>
</reference>
<feature type="region of interest" description="Disordered" evidence="5">
    <location>
        <begin position="1"/>
        <end position="54"/>
    </location>
</feature>
<keyword evidence="8" id="KW-1185">Reference proteome</keyword>
<gene>
    <name evidence="7" type="ORF">BB559_002582</name>
</gene>
<dbReference type="EMBL" id="MBFT01000167">
    <property type="protein sequence ID" value="PVU95827.1"/>
    <property type="molecule type" value="Genomic_DNA"/>
</dbReference>
<feature type="compositionally biased region" description="Polar residues" evidence="5">
    <location>
        <begin position="594"/>
        <end position="611"/>
    </location>
</feature>
<evidence type="ECO:0000313" key="7">
    <source>
        <dbReference type="EMBL" id="PVU95827.1"/>
    </source>
</evidence>
<evidence type="ECO:0000256" key="4">
    <source>
        <dbReference type="PROSITE-ProRule" id="PRU00723"/>
    </source>
</evidence>
<dbReference type="AlphaFoldDB" id="A0A2T9YU04"/>
<feature type="region of interest" description="Disordered" evidence="5">
    <location>
        <begin position="379"/>
        <end position="398"/>
    </location>
</feature>
<keyword evidence="2 4" id="KW-0863">Zinc-finger</keyword>
<feature type="zinc finger region" description="C3H1-type" evidence="4">
    <location>
        <begin position="82"/>
        <end position="109"/>
    </location>
</feature>
<feature type="compositionally biased region" description="Polar residues" evidence="5">
    <location>
        <begin position="533"/>
        <end position="559"/>
    </location>
</feature>
<feature type="region of interest" description="Disordered" evidence="5">
    <location>
        <begin position="529"/>
        <end position="559"/>
    </location>
</feature>
<name>A0A2T9YU04_9FUNG</name>
<sequence>MEKLGQKTSKTGIEPKSENASSKKKNETDSTNSSQENSDKKNSKTGGGHNGGSTKHVPCKFFKHGNCTAGDDCTFSHDPGSFSKAKICEYFLKGNCKYGTKCVLLHTNPSSHFPTLPPSARSFRSFQNPKFQFPGLSLGSGQSTSLSHDIHPGIQYRGQYLPGLGTSASTTAGPTTTNFGPSINSPTFNEEGGYSNLAFLRLQRRNTLSSFNHENPELSTEYPFTDLPSINTSAMDSIINRNSTLDYSNSGKSGLNYIKHPVEIPPPGIEKNPSSFRKMNLPNSNPYTEDIKSRHSLNNHLGNNGFPAQQELHDQSQRSLFTQANTLIPLLDQVSESYKRLPGPIAPLSLDAKFSYGPNSGNVFGYSFNSKLEENVSNHFSLSPSKSTGNSNSPKNLSNGYLKGMENPNIGKRIEDQQVQYPVSDFGIQVTSRNSLPEPNSIKSRPLTSAFVSVEKTRSINDNNDLVMRHNPNQNALTGGSPRENIGVTKLPQVDISSHFQNNPQNYGYSAFSLPDNDKQIVDKNLNLPEINTGKSDSSSYTQNAVTSGSPESQTQSRFDNYWGSNNRSRSIGQSLVGLNPSYNLFSGSNTLEPDTSVGSPSAFDNGQNKGDYTGSLKKLSPNYKDPSSIISNNTNMTGINFVGNFGAESGLGTNYGMYSENGISQFSKLGSVGSNNGNGSNPFYFQKIGLENLSIGEMSNNMGDIQNKNGFGFTNQNIYLAHKLHQNQKIGQNLIQQNDYYQNQYLTNSANKFRFGNTNLDGFSPFKSGGDNYRQNQMYGDQFLNYQQQIALHDPNTKPMGLQQNLQAQGILDTNNFSALEPVFSFDEEKTINFGNNYVLSTTNQQNHGDQQPFKDFYNLENMDTNTEFKKTENDTSEIFPLQQNNPSNLILFL</sequence>
<evidence type="ECO:0000256" key="5">
    <source>
        <dbReference type="SAM" id="MobiDB-lite"/>
    </source>
</evidence>
<feature type="domain" description="C3H1-type" evidence="6">
    <location>
        <begin position="53"/>
        <end position="80"/>
    </location>
</feature>
<keyword evidence="3 4" id="KW-0862">Zinc</keyword>
<feature type="domain" description="C3H1-type" evidence="6">
    <location>
        <begin position="82"/>
        <end position="109"/>
    </location>
</feature>
<evidence type="ECO:0000259" key="6">
    <source>
        <dbReference type="PROSITE" id="PS50103"/>
    </source>
</evidence>